<evidence type="ECO:0000259" key="2">
    <source>
        <dbReference type="PROSITE" id="PS50835"/>
    </source>
</evidence>
<reference evidence="3 4" key="1">
    <citation type="submission" date="2024-02" db="EMBL/GenBank/DDBJ databases">
        <authorList>
            <person name="Daric V."/>
            <person name="Darras S."/>
        </authorList>
    </citation>
    <scope>NUCLEOTIDE SEQUENCE [LARGE SCALE GENOMIC DNA]</scope>
</reference>
<dbReference type="InterPro" id="IPR007110">
    <property type="entry name" value="Ig-like_dom"/>
</dbReference>
<comment type="caution">
    <text evidence="3">The sequence shown here is derived from an EMBL/GenBank/DDBJ whole genome shotgun (WGS) entry which is preliminary data.</text>
</comment>
<name>A0ABP0FDM8_CLALP</name>
<dbReference type="PANTHER" id="PTHR45889:SF8">
    <property type="entry name" value="IG-LIKE DOMAIN-CONTAINING PROTEIN"/>
    <property type="match status" value="1"/>
</dbReference>
<dbReference type="CDD" id="cd00096">
    <property type="entry name" value="Ig"/>
    <property type="match status" value="1"/>
</dbReference>
<feature type="domain" description="Ig-like" evidence="2">
    <location>
        <begin position="143"/>
        <end position="233"/>
    </location>
</feature>
<feature type="domain" description="Ig-like" evidence="2">
    <location>
        <begin position="372"/>
        <end position="476"/>
    </location>
</feature>
<accession>A0ABP0FDM8</accession>
<dbReference type="PANTHER" id="PTHR45889">
    <property type="entry name" value="IG-LIKE DOMAIN-CONTAINING PROTEIN"/>
    <property type="match status" value="1"/>
</dbReference>
<keyword evidence="4" id="KW-1185">Reference proteome</keyword>
<keyword evidence="1" id="KW-0812">Transmembrane</keyword>
<dbReference type="PROSITE" id="PS50835">
    <property type="entry name" value="IG_LIKE"/>
    <property type="match status" value="4"/>
</dbReference>
<feature type="transmembrane region" description="Helical" evidence="1">
    <location>
        <begin position="507"/>
        <end position="527"/>
    </location>
</feature>
<dbReference type="Proteomes" id="UP001642483">
    <property type="component" value="Unassembled WGS sequence"/>
</dbReference>
<sequence>MLKQEVLIIILVSFYGLGLQGAFTSVSLKPLPHSVTAVLGAKPSISAKLVFAVRDPRGEISGSLCHCDPDECKQTWKYAGQAITIPQPRLKTLCEERYGSRNLTLTINPVKLSDQGQYTCGLFIPINIFLEDARITLNVNQLPNISIKRIKERANEATLTKVAACYANLSKPPPEMWFEDSNGKKIYSEDEVETKDCGNGLTNSTLYLRKRFTRSDNDLIYFCKVKPVNQTVYTRDLGSVEVLYPPTVTLEDESLSSVEVNIIEAGEQFSAKCLATGNPPPDVVWTFTPDPMPIDPKSTKPAPPNDGSLPSNFILEDKVKITTNVLQSTNNGTFRCQASNQIGSPASVSFKLGVFVKSTSTTPVPTSTNYPPTVTLEDESLSSVEINIMKAGEQFSAKCLATGNPPPDVVWTFTPDPIPIDPKSKKSAPPNDGSLPKNFIVLQDQVTIATDALDTTNNGSFECRACNKVGSPAIVSFKLGVFEIPSTLPSAAPGAAKITMTEKATRLSTLTIAAVIAFIIIFIVIFVRMKGKRICEIKWSKKVEQGQNHIDESVTSDESWPLDDTSQTTVFTQHTEFETVETIF</sequence>
<keyword evidence="1" id="KW-0472">Membrane</keyword>
<evidence type="ECO:0000313" key="3">
    <source>
        <dbReference type="EMBL" id="CAK8677754.1"/>
    </source>
</evidence>
<dbReference type="InterPro" id="IPR003599">
    <property type="entry name" value="Ig_sub"/>
</dbReference>
<dbReference type="Gene3D" id="2.60.40.10">
    <property type="entry name" value="Immunoglobulins"/>
    <property type="match status" value="3"/>
</dbReference>
<dbReference type="SMART" id="SM00409">
    <property type="entry name" value="IG"/>
    <property type="match status" value="3"/>
</dbReference>
<dbReference type="SUPFAM" id="SSF48726">
    <property type="entry name" value="Immunoglobulin"/>
    <property type="match status" value="3"/>
</dbReference>
<dbReference type="InterPro" id="IPR036179">
    <property type="entry name" value="Ig-like_dom_sf"/>
</dbReference>
<dbReference type="InterPro" id="IPR003598">
    <property type="entry name" value="Ig_sub2"/>
</dbReference>
<organism evidence="3 4">
    <name type="scientific">Clavelina lepadiformis</name>
    <name type="common">Light-bulb sea squirt</name>
    <name type="synonym">Ascidia lepadiformis</name>
    <dbReference type="NCBI Taxonomy" id="159417"/>
    <lineage>
        <taxon>Eukaryota</taxon>
        <taxon>Metazoa</taxon>
        <taxon>Chordata</taxon>
        <taxon>Tunicata</taxon>
        <taxon>Ascidiacea</taxon>
        <taxon>Aplousobranchia</taxon>
        <taxon>Clavelinidae</taxon>
        <taxon>Clavelina</taxon>
    </lineage>
</organism>
<dbReference type="InterPro" id="IPR013783">
    <property type="entry name" value="Ig-like_fold"/>
</dbReference>
<keyword evidence="1" id="KW-1133">Transmembrane helix</keyword>
<protein>
    <recommendedName>
        <fullName evidence="2">Ig-like domain-containing protein</fullName>
    </recommendedName>
</protein>
<evidence type="ECO:0000313" key="4">
    <source>
        <dbReference type="Proteomes" id="UP001642483"/>
    </source>
</evidence>
<feature type="domain" description="Ig-like" evidence="2">
    <location>
        <begin position="43"/>
        <end position="120"/>
    </location>
</feature>
<dbReference type="SMART" id="SM00408">
    <property type="entry name" value="IGc2"/>
    <property type="match status" value="2"/>
</dbReference>
<proteinExistence type="predicted"/>
<dbReference type="EMBL" id="CAWYQH010000046">
    <property type="protein sequence ID" value="CAK8677754.1"/>
    <property type="molecule type" value="Genomic_DNA"/>
</dbReference>
<gene>
    <name evidence="3" type="ORF">CVLEPA_LOCUS7751</name>
</gene>
<evidence type="ECO:0000256" key="1">
    <source>
        <dbReference type="SAM" id="Phobius"/>
    </source>
</evidence>
<feature type="domain" description="Ig-like" evidence="2">
    <location>
        <begin position="246"/>
        <end position="349"/>
    </location>
</feature>